<dbReference type="EMBL" id="JPKZ01000989">
    <property type="protein sequence ID" value="KHN84352.1"/>
    <property type="molecule type" value="Genomic_DNA"/>
</dbReference>
<evidence type="ECO:0000313" key="3">
    <source>
        <dbReference type="EMBL" id="KHN84352.1"/>
    </source>
</evidence>
<dbReference type="Proteomes" id="UP000031036">
    <property type="component" value="Unassembled WGS sequence"/>
</dbReference>
<feature type="transmembrane region" description="Helical" evidence="2">
    <location>
        <begin position="39"/>
        <end position="59"/>
    </location>
</feature>
<evidence type="ECO:0000256" key="1">
    <source>
        <dbReference type="SAM" id="MobiDB-lite"/>
    </source>
</evidence>
<feature type="transmembrane region" description="Helical" evidence="2">
    <location>
        <begin position="71"/>
        <end position="89"/>
    </location>
</feature>
<keyword evidence="2" id="KW-0812">Transmembrane</keyword>
<reference evidence="3 4" key="1">
    <citation type="submission" date="2014-11" db="EMBL/GenBank/DDBJ databases">
        <title>Genetic blueprint of the zoonotic pathogen Toxocara canis.</title>
        <authorList>
            <person name="Zhu X.-Q."/>
            <person name="Korhonen P.K."/>
            <person name="Cai H."/>
            <person name="Young N.D."/>
            <person name="Nejsum P."/>
            <person name="von Samson-Himmelstjerna G."/>
            <person name="Boag P.R."/>
            <person name="Tan P."/>
            <person name="Li Q."/>
            <person name="Min J."/>
            <person name="Yang Y."/>
            <person name="Wang X."/>
            <person name="Fang X."/>
            <person name="Hall R.S."/>
            <person name="Hofmann A."/>
            <person name="Sternberg P.W."/>
            <person name="Jex A.R."/>
            <person name="Gasser R.B."/>
        </authorList>
    </citation>
    <scope>NUCLEOTIDE SEQUENCE [LARGE SCALE GENOMIC DNA]</scope>
    <source>
        <strain evidence="3">PN_DK_2014</strain>
    </source>
</reference>
<keyword evidence="4" id="KW-1185">Reference proteome</keyword>
<evidence type="ECO:0000256" key="2">
    <source>
        <dbReference type="SAM" id="Phobius"/>
    </source>
</evidence>
<keyword evidence="2" id="KW-1133">Transmembrane helix</keyword>
<comment type="caution">
    <text evidence="3">The sequence shown here is derived from an EMBL/GenBank/DDBJ whole genome shotgun (WGS) entry which is preliminary data.</text>
</comment>
<accession>A0A0B2VSI9</accession>
<keyword evidence="2" id="KW-0472">Membrane</keyword>
<dbReference type="AlphaFoldDB" id="A0A0B2VSI9"/>
<gene>
    <name evidence="3" type="ORF">Tcan_15046</name>
</gene>
<feature type="region of interest" description="Disordered" evidence="1">
    <location>
        <begin position="176"/>
        <end position="225"/>
    </location>
</feature>
<proteinExistence type="predicted"/>
<feature type="compositionally biased region" description="Polar residues" evidence="1">
    <location>
        <begin position="176"/>
        <end position="219"/>
    </location>
</feature>
<sequence>MTTQIWHMLASGQAWLLTLCAELRICLLSDTHRSALRNAPSYFILLIVFLITKKISFSMSGIDEQQTTHKIILALSVFVLLRFLAKFCCRRIQIVWRRRKKAKNKEKIERLKYFGTSHVRSQQEYFNSISSLHQIPNVAAAMPIAVQGGDSELPKPPPFHERLFPLLALRSSRPDSQTSLASCHTYESSGGSANQQMTSERPRSASQLRLTLNSVSPSPDDNLCH</sequence>
<evidence type="ECO:0000313" key="4">
    <source>
        <dbReference type="Proteomes" id="UP000031036"/>
    </source>
</evidence>
<name>A0A0B2VSI9_TOXCA</name>
<organism evidence="3 4">
    <name type="scientific">Toxocara canis</name>
    <name type="common">Canine roundworm</name>
    <dbReference type="NCBI Taxonomy" id="6265"/>
    <lineage>
        <taxon>Eukaryota</taxon>
        <taxon>Metazoa</taxon>
        <taxon>Ecdysozoa</taxon>
        <taxon>Nematoda</taxon>
        <taxon>Chromadorea</taxon>
        <taxon>Rhabditida</taxon>
        <taxon>Spirurina</taxon>
        <taxon>Ascaridomorpha</taxon>
        <taxon>Ascaridoidea</taxon>
        <taxon>Toxocaridae</taxon>
        <taxon>Toxocara</taxon>
    </lineage>
</organism>
<protein>
    <submittedName>
        <fullName evidence="3">Uncharacterized protein</fullName>
    </submittedName>
</protein>